<organism evidence="2 3">
    <name type="scientific">Dentipellis fragilis</name>
    <dbReference type="NCBI Taxonomy" id="205917"/>
    <lineage>
        <taxon>Eukaryota</taxon>
        <taxon>Fungi</taxon>
        <taxon>Dikarya</taxon>
        <taxon>Basidiomycota</taxon>
        <taxon>Agaricomycotina</taxon>
        <taxon>Agaricomycetes</taxon>
        <taxon>Russulales</taxon>
        <taxon>Hericiaceae</taxon>
        <taxon>Dentipellis</taxon>
    </lineage>
</organism>
<dbReference type="EMBL" id="SEOQ01000049">
    <property type="protein sequence ID" value="TFY71488.1"/>
    <property type="molecule type" value="Genomic_DNA"/>
</dbReference>
<evidence type="ECO:0000313" key="2">
    <source>
        <dbReference type="EMBL" id="TFY71488.1"/>
    </source>
</evidence>
<dbReference type="Proteomes" id="UP000298327">
    <property type="component" value="Unassembled WGS sequence"/>
</dbReference>
<evidence type="ECO:0000313" key="3">
    <source>
        <dbReference type="Proteomes" id="UP000298327"/>
    </source>
</evidence>
<protein>
    <submittedName>
        <fullName evidence="2">Uncharacterized protein</fullName>
    </submittedName>
</protein>
<dbReference type="AlphaFoldDB" id="A0A4Y9ZCH5"/>
<comment type="caution">
    <text evidence="2">The sequence shown here is derived from an EMBL/GenBank/DDBJ whole genome shotgun (WGS) entry which is preliminary data.</text>
</comment>
<sequence>MFYNLAAAAPLLLVPVRALGPVVPHSLCSVSFNGYELHNIPLNPYEIHDVPHLLAFLADTLPEGLILYRVFDDFDVDSEEPPRNYPTIVPAAITVTVPSSVSSANDFIAVGQLKSHDLWNAAASEAPGVLRHLAGMVEKTRLNILAADGRPTYVYISMPGFGIGPVE</sequence>
<accession>A0A4Y9ZCH5</accession>
<gene>
    <name evidence="2" type="ORF">EVG20_g1515</name>
</gene>
<reference evidence="2 3" key="1">
    <citation type="submission" date="2019-02" db="EMBL/GenBank/DDBJ databases">
        <title>Genome sequencing of the rare red list fungi Dentipellis fragilis.</title>
        <authorList>
            <person name="Buettner E."/>
            <person name="Kellner H."/>
        </authorList>
    </citation>
    <scope>NUCLEOTIDE SEQUENCE [LARGE SCALE GENOMIC DNA]</scope>
    <source>
        <strain evidence="2 3">DSM 105465</strain>
    </source>
</reference>
<evidence type="ECO:0000256" key="1">
    <source>
        <dbReference type="SAM" id="SignalP"/>
    </source>
</evidence>
<feature type="signal peptide" evidence="1">
    <location>
        <begin position="1"/>
        <end position="18"/>
    </location>
</feature>
<name>A0A4Y9ZCH5_9AGAM</name>
<proteinExistence type="predicted"/>
<keyword evidence="3" id="KW-1185">Reference proteome</keyword>
<feature type="chain" id="PRO_5021256461" evidence="1">
    <location>
        <begin position="19"/>
        <end position="167"/>
    </location>
</feature>
<dbReference type="OrthoDB" id="3191680at2759"/>
<keyword evidence="1" id="KW-0732">Signal</keyword>